<feature type="region of interest" description="Disordered" evidence="1">
    <location>
        <begin position="59"/>
        <end position="125"/>
    </location>
</feature>
<name>A0A9X5FH89_9MICO</name>
<dbReference type="EMBL" id="JAAXOW010000006">
    <property type="protein sequence ID" value="NKX94201.1"/>
    <property type="molecule type" value="Genomic_DNA"/>
</dbReference>
<accession>A0A9X5FH89</accession>
<keyword evidence="2" id="KW-0812">Transmembrane</keyword>
<reference evidence="4 5" key="1">
    <citation type="submission" date="2020-04" db="EMBL/GenBank/DDBJ databases">
        <title>MicrobeNet Type strains.</title>
        <authorList>
            <person name="Nicholson A.C."/>
        </authorList>
    </citation>
    <scope>NUCLEOTIDE SEQUENCE [LARGE SCALE GENOMIC DNA]</scope>
    <source>
        <strain evidence="4 5">ATCC BAA-789</strain>
    </source>
</reference>
<dbReference type="Gene3D" id="3.30.70.2390">
    <property type="match status" value="1"/>
</dbReference>
<proteinExistence type="predicted"/>
<evidence type="ECO:0000313" key="5">
    <source>
        <dbReference type="Proteomes" id="UP000774283"/>
    </source>
</evidence>
<dbReference type="RefSeq" id="WP_168448272.1">
    <property type="nucleotide sequence ID" value="NZ_JAAXOW010000006.1"/>
</dbReference>
<dbReference type="PANTHER" id="PTHR33392:SF6">
    <property type="entry name" value="POLYISOPRENYL-TEICHOIC ACID--PEPTIDOGLYCAN TEICHOIC ACID TRANSFERASE TAGU"/>
    <property type="match status" value="1"/>
</dbReference>
<evidence type="ECO:0000256" key="1">
    <source>
        <dbReference type="SAM" id="MobiDB-lite"/>
    </source>
</evidence>
<evidence type="ECO:0000313" key="4">
    <source>
        <dbReference type="EMBL" id="NKX94201.1"/>
    </source>
</evidence>
<dbReference type="InterPro" id="IPR050922">
    <property type="entry name" value="LytR/CpsA/Psr_CW_biosynth"/>
</dbReference>
<evidence type="ECO:0000256" key="2">
    <source>
        <dbReference type="SAM" id="Phobius"/>
    </source>
</evidence>
<feature type="compositionally biased region" description="Low complexity" evidence="1">
    <location>
        <begin position="67"/>
        <end position="96"/>
    </location>
</feature>
<organism evidence="4 5">
    <name type="scientific">Sanguibacter hominis ATCC BAA-789</name>
    <dbReference type="NCBI Taxonomy" id="1312740"/>
    <lineage>
        <taxon>Bacteria</taxon>
        <taxon>Bacillati</taxon>
        <taxon>Actinomycetota</taxon>
        <taxon>Actinomycetes</taxon>
        <taxon>Micrococcales</taxon>
        <taxon>Sanguibacteraceae</taxon>
        <taxon>Sanguibacter</taxon>
    </lineage>
</organism>
<feature type="transmembrane region" description="Helical" evidence="2">
    <location>
        <begin position="34"/>
        <end position="55"/>
    </location>
</feature>
<feature type="compositionally biased region" description="Acidic residues" evidence="1">
    <location>
        <begin position="97"/>
        <end position="120"/>
    </location>
</feature>
<evidence type="ECO:0000259" key="3">
    <source>
        <dbReference type="Pfam" id="PF13399"/>
    </source>
</evidence>
<dbReference type="PANTHER" id="PTHR33392">
    <property type="entry name" value="POLYISOPRENYL-TEICHOIC ACID--PEPTIDOGLYCAN TEICHOIC ACID TRANSFERASE TAGU"/>
    <property type="match status" value="1"/>
</dbReference>
<feature type="domain" description="LytR/CpsA/Psr regulator C-terminal" evidence="3">
    <location>
        <begin position="125"/>
        <end position="211"/>
    </location>
</feature>
<keyword evidence="2" id="KW-1133">Transmembrane helix</keyword>
<comment type="caution">
    <text evidence="4">The sequence shown here is derived from an EMBL/GenBank/DDBJ whole genome shotgun (WGS) entry which is preliminary data.</text>
</comment>
<keyword evidence="5" id="KW-1185">Reference proteome</keyword>
<feature type="region of interest" description="Disordered" evidence="1">
    <location>
        <begin position="1"/>
        <end position="22"/>
    </location>
</feature>
<dbReference type="Pfam" id="PF13399">
    <property type="entry name" value="LytR_C"/>
    <property type="match status" value="1"/>
</dbReference>
<sequence length="213" mass="22239">MTDYPYPADEFDEAPAGGQSAGIHRAPVSRWSRVWPFLAVVLIFAALATGLYVWFTSQSPSTPAPAPTVTAQETTPEEPTTTEEPATTEEPTTPDETTTDDATTDDATTDDAAGDDEPAQEPDRTITVRVLNATRTQGLAAGAVADVKALGYTDVSGDNYRGAAVSSSQVWYKGAENAAAAKEIADKLGIASVDEVSSLVGHLSVILASDFAS</sequence>
<keyword evidence="2" id="KW-0472">Membrane</keyword>
<protein>
    <submittedName>
        <fullName evidence="4">LytR C-terminal domain-containing protein</fullName>
    </submittedName>
</protein>
<dbReference type="InterPro" id="IPR027381">
    <property type="entry name" value="LytR/CpsA/Psr_C"/>
</dbReference>
<dbReference type="Proteomes" id="UP000774283">
    <property type="component" value="Unassembled WGS sequence"/>
</dbReference>
<dbReference type="AlphaFoldDB" id="A0A9X5FH89"/>
<gene>
    <name evidence="4" type="ORF">HF995_13140</name>
</gene>